<reference evidence="2 4" key="1">
    <citation type="submission" date="2014-04" db="EMBL/GenBank/DDBJ databases">
        <authorList>
            <consortium name="DOE Joint Genome Institute"/>
            <person name="Kuo A."/>
            <person name="Kohler A."/>
            <person name="Costa M.D."/>
            <person name="Nagy L.G."/>
            <person name="Floudas D."/>
            <person name="Copeland A."/>
            <person name="Barry K.W."/>
            <person name="Cichocki N."/>
            <person name="Veneault-Fourrey C."/>
            <person name="LaButti K."/>
            <person name="Lindquist E.A."/>
            <person name="Lipzen A."/>
            <person name="Lundell T."/>
            <person name="Morin E."/>
            <person name="Murat C."/>
            <person name="Sun H."/>
            <person name="Tunlid A."/>
            <person name="Henrissat B."/>
            <person name="Grigoriev I.V."/>
            <person name="Hibbett D.S."/>
            <person name="Martin F."/>
            <person name="Nordberg H.P."/>
            <person name="Cantor M.N."/>
            <person name="Hua S.X."/>
        </authorList>
    </citation>
    <scope>NUCLEOTIDE SEQUENCE [LARGE SCALE GENOMIC DNA]</scope>
    <source>
        <strain evidence="2 4">Marx 270</strain>
    </source>
</reference>
<feature type="region of interest" description="Disordered" evidence="1">
    <location>
        <begin position="66"/>
        <end position="92"/>
    </location>
</feature>
<dbReference type="AlphaFoldDB" id="A0A0C3NC20"/>
<dbReference type="Proteomes" id="UP000054217">
    <property type="component" value="Unassembled WGS sequence"/>
</dbReference>
<accession>A0A0C3NC20</accession>
<dbReference type="EMBL" id="KN832176">
    <property type="protein sequence ID" value="KIN93360.1"/>
    <property type="molecule type" value="Genomic_DNA"/>
</dbReference>
<protein>
    <submittedName>
        <fullName evidence="2">Uncharacterized protein</fullName>
    </submittedName>
</protein>
<keyword evidence="4" id="KW-1185">Reference proteome</keyword>
<organism evidence="2 4">
    <name type="scientific">Pisolithus tinctorius Marx 270</name>
    <dbReference type="NCBI Taxonomy" id="870435"/>
    <lineage>
        <taxon>Eukaryota</taxon>
        <taxon>Fungi</taxon>
        <taxon>Dikarya</taxon>
        <taxon>Basidiomycota</taxon>
        <taxon>Agaricomycotina</taxon>
        <taxon>Agaricomycetes</taxon>
        <taxon>Agaricomycetidae</taxon>
        <taxon>Boletales</taxon>
        <taxon>Sclerodermatineae</taxon>
        <taxon>Pisolithaceae</taxon>
        <taxon>Pisolithus</taxon>
    </lineage>
</organism>
<name>A0A0C3NC20_PISTI</name>
<dbReference type="OrthoDB" id="3260393at2759"/>
<evidence type="ECO:0000313" key="2">
    <source>
        <dbReference type="EMBL" id="KIN93360.1"/>
    </source>
</evidence>
<reference evidence="2" key="3">
    <citation type="submission" date="2015-02" db="EMBL/GenBank/DDBJ databases">
        <title>Evolutionary Origins and Diversification of the Mycorrhizal Mutualists.</title>
        <authorList>
            <consortium name="DOE Joint Genome Institute"/>
            <consortium name="Mycorrhizal Genomics Consortium"/>
            <person name="Kohler A."/>
            <person name="Kuo A."/>
            <person name="Nagy L.G."/>
            <person name="Floudas D."/>
            <person name="Copeland A."/>
            <person name="Barry K.W."/>
            <person name="Cichocki N."/>
            <person name="Veneault-Fourrey C."/>
            <person name="LaButti K."/>
            <person name="Lindquist E.A."/>
            <person name="Lipzen A."/>
            <person name="Lundell T."/>
            <person name="Morin E."/>
            <person name="Murat C."/>
            <person name="Riley R."/>
            <person name="Ohm R."/>
            <person name="Sun H."/>
            <person name="Tunlid A."/>
            <person name="Henrissat B."/>
            <person name="Grigoriev I.V."/>
            <person name="Hibbett D.S."/>
            <person name="Martin F."/>
        </authorList>
    </citation>
    <scope>NUCLEOTIDE SEQUENCE</scope>
    <source>
        <strain evidence="2">Marx 270</strain>
    </source>
</reference>
<feature type="region of interest" description="Disordered" evidence="1">
    <location>
        <begin position="25"/>
        <end position="48"/>
    </location>
</feature>
<evidence type="ECO:0000313" key="3">
    <source>
        <dbReference type="EMBL" id="KIN93824.1"/>
    </source>
</evidence>
<dbReference type="HOGENOM" id="CLU_125590_0_0_1"/>
<reference evidence="4" key="2">
    <citation type="submission" date="2015-01" db="EMBL/GenBank/DDBJ databases">
        <title>Evolutionary Origins and Diversification of the Mycorrhizal Mutualists.</title>
        <authorList>
            <consortium name="DOE Joint Genome Institute"/>
            <consortium name="Mycorrhizal Genomics Consortium"/>
            <person name="Kohler A."/>
            <person name="Kuo A."/>
            <person name="Nagy L.G."/>
            <person name="Floudas D."/>
            <person name="Copeland A."/>
            <person name="Barry K.W."/>
            <person name="Cichocki N."/>
            <person name="Veneault-Fourrey C."/>
            <person name="LaButti K."/>
            <person name="Lindquist E.A."/>
            <person name="Lipzen A."/>
            <person name="Lundell T."/>
            <person name="Morin E."/>
            <person name="Murat C."/>
            <person name="Riley R."/>
            <person name="Ohm R."/>
            <person name="Sun H."/>
            <person name="Tunlid A."/>
            <person name="Henrissat B."/>
            <person name="Grigoriev I.V."/>
            <person name="Hibbett D.S."/>
            <person name="Martin F."/>
        </authorList>
    </citation>
    <scope>NUCLEOTIDE SEQUENCE [LARGE SCALE GENOMIC DNA]</scope>
    <source>
        <strain evidence="3 4">Marx 270</strain>
    </source>
</reference>
<evidence type="ECO:0000313" key="4">
    <source>
        <dbReference type="Proteomes" id="UP000054217"/>
    </source>
</evidence>
<evidence type="ECO:0000256" key="1">
    <source>
        <dbReference type="SAM" id="MobiDB-lite"/>
    </source>
</evidence>
<sequence>MWSRMDALACLEGRGRLGLRGRWRGDGRRKSNFDGGDEERDGESNQQDVIVTRPRVGEMQLAPTSCIEGVGSMGDTEDEGTEEGRSDPNSSYLFVSDKVRLGPNDYQRTRERLSLSSARFALLFLPGTTLAVEPSASASNLSLPAISKAVLLELHQSPATTPMTYGRERRNTL</sequence>
<dbReference type="EMBL" id="KN832132">
    <property type="protein sequence ID" value="KIN93824.1"/>
    <property type="molecule type" value="Genomic_DNA"/>
</dbReference>
<gene>
    <name evidence="3" type="ORF">M404DRAFT_1008708</name>
    <name evidence="2" type="ORF">M404DRAFT_1009000</name>
</gene>
<feature type="non-terminal residue" evidence="2">
    <location>
        <position position="173"/>
    </location>
</feature>
<proteinExistence type="predicted"/>